<dbReference type="KEGG" id="pmad:BAY61_05520"/>
<dbReference type="Pfam" id="PF04149">
    <property type="entry name" value="DUF397"/>
    <property type="match status" value="1"/>
</dbReference>
<dbReference type="InterPro" id="IPR007278">
    <property type="entry name" value="DUF397"/>
</dbReference>
<dbReference type="RefSeq" id="WP_091799311.1">
    <property type="nucleotide sequence ID" value="NZ_CP016353.1"/>
</dbReference>
<sequence>MQIAGAGPIEWRKSSFSGGNSGGGGNCVEMAVLPDDRIAVRNSKNPDAGMVLFTRSEMAAWFEGVRAGEFDDLA</sequence>
<accession>A0A222VKT4</accession>
<gene>
    <name evidence="1" type="ORF">SAMN05421630_102108</name>
</gene>
<keyword evidence="2" id="KW-1185">Reference proteome</keyword>
<evidence type="ECO:0000313" key="2">
    <source>
        <dbReference type="Proteomes" id="UP000199494"/>
    </source>
</evidence>
<name>A0A222VKT4_9PSEU</name>
<dbReference type="EMBL" id="FMZE01000002">
    <property type="protein sequence ID" value="SDC43881.1"/>
    <property type="molecule type" value="Genomic_DNA"/>
</dbReference>
<reference evidence="1 2" key="1">
    <citation type="submission" date="2016-10" db="EMBL/GenBank/DDBJ databases">
        <authorList>
            <person name="de Groot N.N."/>
        </authorList>
    </citation>
    <scope>NUCLEOTIDE SEQUENCE [LARGE SCALE GENOMIC DNA]</scope>
    <source>
        <strain evidence="1 2">CGMCC 4.5506</strain>
    </source>
</reference>
<dbReference type="Proteomes" id="UP000199494">
    <property type="component" value="Unassembled WGS sequence"/>
</dbReference>
<dbReference type="OrthoDB" id="4225390at2"/>
<evidence type="ECO:0000313" key="1">
    <source>
        <dbReference type="EMBL" id="SDC43881.1"/>
    </source>
</evidence>
<dbReference type="AlphaFoldDB" id="A0A222VKT4"/>
<dbReference type="STRING" id="530584.SAMN05421630_102108"/>
<organism evidence="1 2">
    <name type="scientific">Prauserella marina</name>
    <dbReference type="NCBI Taxonomy" id="530584"/>
    <lineage>
        <taxon>Bacteria</taxon>
        <taxon>Bacillati</taxon>
        <taxon>Actinomycetota</taxon>
        <taxon>Actinomycetes</taxon>
        <taxon>Pseudonocardiales</taxon>
        <taxon>Pseudonocardiaceae</taxon>
        <taxon>Prauserella</taxon>
    </lineage>
</organism>
<proteinExistence type="predicted"/>
<protein>
    <submittedName>
        <fullName evidence="1">Uncharacterized protein</fullName>
    </submittedName>
</protein>